<accession>A0A8T2FRX6</accession>
<dbReference type="AlphaFoldDB" id="A0A8T2FRX6"/>
<dbReference type="EMBL" id="JAEFBK010000002">
    <property type="protein sequence ID" value="KAG7638076.1"/>
    <property type="molecule type" value="Genomic_DNA"/>
</dbReference>
<protein>
    <submittedName>
        <fullName evidence="1">Uncharacterized protein</fullName>
    </submittedName>
</protein>
<evidence type="ECO:0000313" key="2">
    <source>
        <dbReference type="Proteomes" id="UP000694240"/>
    </source>
</evidence>
<gene>
    <name evidence="1" type="ORF">ISN45_At02g025560</name>
</gene>
<keyword evidence="2" id="KW-1185">Reference proteome</keyword>
<sequence>MREWRSEIGHDDDDDEGFSIYFRLFGANPTCDGATWTPAEFRPLILRAIFFVKAQ</sequence>
<name>A0A8T2FRX6_9BRAS</name>
<organism evidence="1 2">
    <name type="scientific">Arabidopsis thaliana x Arabidopsis arenosa</name>
    <dbReference type="NCBI Taxonomy" id="1240361"/>
    <lineage>
        <taxon>Eukaryota</taxon>
        <taxon>Viridiplantae</taxon>
        <taxon>Streptophyta</taxon>
        <taxon>Embryophyta</taxon>
        <taxon>Tracheophyta</taxon>
        <taxon>Spermatophyta</taxon>
        <taxon>Magnoliopsida</taxon>
        <taxon>eudicotyledons</taxon>
        <taxon>Gunneridae</taxon>
        <taxon>Pentapetalae</taxon>
        <taxon>rosids</taxon>
        <taxon>malvids</taxon>
        <taxon>Brassicales</taxon>
        <taxon>Brassicaceae</taxon>
        <taxon>Camelineae</taxon>
        <taxon>Arabidopsis</taxon>
    </lineage>
</organism>
<reference evidence="1 2" key="1">
    <citation type="submission" date="2020-12" db="EMBL/GenBank/DDBJ databases">
        <title>Concerted genomic and epigenomic changes stabilize Arabidopsis allopolyploids.</title>
        <authorList>
            <person name="Chen Z."/>
        </authorList>
    </citation>
    <scope>NUCLEOTIDE SEQUENCE [LARGE SCALE GENOMIC DNA]</scope>
    <source>
        <strain evidence="1">Allo738</strain>
        <tissue evidence="1">Leaf</tissue>
    </source>
</reference>
<proteinExistence type="predicted"/>
<dbReference type="Proteomes" id="UP000694240">
    <property type="component" value="Chromosome 2"/>
</dbReference>
<evidence type="ECO:0000313" key="1">
    <source>
        <dbReference type="EMBL" id="KAG7638076.1"/>
    </source>
</evidence>
<comment type="caution">
    <text evidence="1">The sequence shown here is derived from an EMBL/GenBank/DDBJ whole genome shotgun (WGS) entry which is preliminary data.</text>
</comment>